<proteinExistence type="predicted"/>
<evidence type="ECO:0000313" key="2">
    <source>
        <dbReference type="Proteomes" id="UP000184063"/>
    </source>
</evidence>
<dbReference type="VEuPathDB" id="FungiDB:ASPFODRAFT_54196"/>
<evidence type="ECO:0000313" key="1">
    <source>
        <dbReference type="EMBL" id="OJZ79966.1"/>
    </source>
</evidence>
<dbReference type="Proteomes" id="UP000184063">
    <property type="component" value="Unassembled WGS sequence"/>
</dbReference>
<protein>
    <submittedName>
        <fullName evidence="1">Uncharacterized protein</fullName>
    </submittedName>
</protein>
<organism evidence="1 2">
    <name type="scientific">Aspergillus luchuensis (strain CBS 106.47)</name>
    <dbReference type="NCBI Taxonomy" id="1137211"/>
    <lineage>
        <taxon>Eukaryota</taxon>
        <taxon>Fungi</taxon>
        <taxon>Dikarya</taxon>
        <taxon>Ascomycota</taxon>
        <taxon>Pezizomycotina</taxon>
        <taxon>Eurotiomycetes</taxon>
        <taxon>Eurotiomycetidae</taxon>
        <taxon>Eurotiales</taxon>
        <taxon>Aspergillaceae</taxon>
        <taxon>Aspergillus</taxon>
        <taxon>Aspergillus subgen. Circumdati</taxon>
    </lineage>
</organism>
<dbReference type="OrthoDB" id="4390692at2759"/>
<sequence length="115" mass="13027">MIPETSAELGGDVTVKASIISEDKEGNKSYGGQLLADRIYHLTREMKIGEGWVYNLVHFSKVKQVRNDKEQMYLVPLSGNITIPPGRPLEEGFYTYHTDEPWLSANATVIVFIRR</sequence>
<reference evidence="2" key="1">
    <citation type="journal article" date="2017" name="Genome Biol.">
        <title>Comparative genomics reveals high biological diversity and specific adaptations in the industrially and medically important fungal genus Aspergillus.</title>
        <authorList>
            <person name="de Vries R.P."/>
            <person name="Riley R."/>
            <person name="Wiebenga A."/>
            <person name="Aguilar-Osorio G."/>
            <person name="Amillis S."/>
            <person name="Uchima C.A."/>
            <person name="Anderluh G."/>
            <person name="Asadollahi M."/>
            <person name="Askin M."/>
            <person name="Barry K."/>
            <person name="Battaglia E."/>
            <person name="Bayram O."/>
            <person name="Benocci T."/>
            <person name="Braus-Stromeyer S.A."/>
            <person name="Caldana C."/>
            <person name="Canovas D."/>
            <person name="Cerqueira G.C."/>
            <person name="Chen F."/>
            <person name="Chen W."/>
            <person name="Choi C."/>
            <person name="Clum A."/>
            <person name="Dos Santos R.A."/>
            <person name="Damasio A.R."/>
            <person name="Diallinas G."/>
            <person name="Emri T."/>
            <person name="Fekete E."/>
            <person name="Flipphi M."/>
            <person name="Freyberg S."/>
            <person name="Gallo A."/>
            <person name="Gournas C."/>
            <person name="Habgood R."/>
            <person name="Hainaut M."/>
            <person name="Harispe M.L."/>
            <person name="Henrissat B."/>
            <person name="Hilden K.S."/>
            <person name="Hope R."/>
            <person name="Hossain A."/>
            <person name="Karabika E."/>
            <person name="Karaffa L."/>
            <person name="Karanyi Z."/>
            <person name="Krasevec N."/>
            <person name="Kuo A."/>
            <person name="Kusch H."/>
            <person name="LaButti K."/>
            <person name="Lagendijk E.L."/>
            <person name="Lapidus A."/>
            <person name="Levasseur A."/>
            <person name="Lindquist E."/>
            <person name="Lipzen A."/>
            <person name="Logrieco A.F."/>
            <person name="MacCabe A."/>
            <person name="Maekelae M.R."/>
            <person name="Malavazi I."/>
            <person name="Melin P."/>
            <person name="Meyer V."/>
            <person name="Mielnichuk N."/>
            <person name="Miskei M."/>
            <person name="Molnar A.P."/>
            <person name="Mule G."/>
            <person name="Ngan C.Y."/>
            <person name="Orejas M."/>
            <person name="Orosz E."/>
            <person name="Ouedraogo J.P."/>
            <person name="Overkamp K.M."/>
            <person name="Park H.-S."/>
            <person name="Perrone G."/>
            <person name="Piumi F."/>
            <person name="Punt P.J."/>
            <person name="Ram A.F."/>
            <person name="Ramon A."/>
            <person name="Rauscher S."/>
            <person name="Record E."/>
            <person name="Riano-Pachon D.M."/>
            <person name="Robert V."/>
            <person name="Roehrig J."/>
            <person name="Ruller R."/>
            <person name="Salamov A."/>
            <person name="Salih N.S."/>
            <person name="Samson R.A."/>
            <person name="Sandor E."/>
            <person name="Sanguinetti M."/>
            <person name="Schuetze T."/>
            <person name="Sepcic K."/>
            <person name="Shelest E."/>
            <person name="Sherlock G."/>
            <person name="Sophianopoulou V."/>
            <person name="Squina F.M."/>
            <person name="Sun H."/>
            <person name="Susca A."/>
            <person name="Todd R.B."/>
            <person name="Tsang A."/>
            <person name="Unkles S.E."/>
            <person name="van de Wiele N."/>
            <person name="van Rossen-Uffink D."/>
            <person name="Oliveira J.V."/>
            <person name="Vesth T.C."/>
            <person name="Visser J."/>
            <person name="Yu J.-H."/>
            <person name="Zhou M."/>
            <person name="Andersen M.R."/>
            <person name="Archer D.B."/>
            <person name="Baker S.E."/>
            <person name="Benoit I."/>
            <person name="Brakhage A.A."/>
            <person name="Braus G.H."/>
            <person name="Fischer R."/>
            <person name="Frisvad J.C."/>
            <person name="Goldman G.H."/>
            <person name="Houbraken J."/>
            <person name="Oakley B."/>
            <person name="Pocsi I."/>
            <person name="Scazzocchio C."/>
            <person name="Seiboth B."/>
            <person name="vanKuyk P.A."/>
            <person name="Wortman J."/>
            <person name="Dyer P.S."/>
            <person name="Grigoriev I.V."/>
        </authorList>
    </citation>
    <scope>NUCLEOTIDE SEQUENCE [LARGE SCALE GENOMIC DNA]</scope>
    <source>
        <strain evidence="2">CBS 106.47</strain>
    </source>
</reference>
<gene>
    <name evidence="1" type="ORF">ASPFODRAFT_54196</name>
</gene>
<accession>A0A1M3SZQ8</accession>
<dbReference type="EMBL" id="KV878264">
    <property type="protein sequence ID" value="OJZ79966.1"/>
    <property type="molecule type" value="Genomic_DNA"/>
</dbReference>
<name>A0A1M3SZQ8_ASPLC</name>
<dbReference type="AlphaFoldDB" id="A0A1M3SZQ8"/>